<evidence type="ECO:0000313" key="2">
    <source>
        <dbReference type="Proteomes" id="UP000291343"/>
    </source>
</evidence>
<dbReference type="SUPFAM" id="SSF56219">
    <property type="entry name" value="DNase I-like"/>
    <property type="match status" value="1"/>
</dbReference>
<comment type="caution">
    <text evidence="1">The sequence shown here is derived from an EMBL/GenBank/DDBJ whole genome shotgun (WGS) entry which is preliminary data.</text>
</comment>
<evidence type="ECO:0008006" key="3">
    <source>
        <dbReference type="Google" id="ProtNLM"/>
    </source>
</evidence>
<dbReference type="STRING" id="195883.A0A482XPC4"/>
<reference evidence="1 2" key="1">
    <citation type="journal article" date="2017" name="Gigascience">
        <title>Genome sequence of the small brown planthopper, Laodelphax striatellus.</title>
        <authorList>
            <person name="Zhu J."/>
            <person name="Jiang F."/>
            <person name="Wang X."/>
            <person name="Yang P."/>
            <person name="Bao Y."/>
            <person name="Zhao W."/>
            <person name="Wang W."/>
            <person name="Lu H."/>
            <person name="Wang Q."/>
            <person name="Cui N."/>
            <person name="Li J."/>
            <person name="Chen X."/>
            <person name="Luo L."/>
            <person name="Yu J."/>
            <person name="Kang L."/>
            <person name="Cui F."/>
        </authorList>
    </citation>
    <scope>NUCLEOTIDE SEQUENCE [LARGE SCALE GENOMIC DNA]</scope>
    <source>
        <strain evidence="1">Lst14</strain>
    </source>
</reference>
<dbReference type="Proteomes" id="UP000291343">
    <property type="component" value="Unassembled WGS sequence"/>
</dbReference>
<dbReference type="EMBL" id="QKKF02003370">
    <property type="protein sequence ID" value="RZF47793.1"/>
    <property type="molecule type" value="Genomic_DNA"/>
</dbReference>
<sequence length="164" mass="18386">MATRQSILGSLGKHGRIISENSGKLPSKTKTFIGTLNINTLIQTGKIYNLTQEMDRQRILILALQETRFTDSETTDYGNYRIFKSGTQKRVARGAPIFGMAFLVHRSIIGSVKEVTPVNNRLMTMRIQSANKKYTLINAHAPPTLTTRRIPKLLKNSGTNLKKL</sequence>
<proteinExistence type="predicted"/>
<evidence type="ECO:0000313" key="1">
    <source>
        <dbReference type="EMBL" id="RZF47793.1"/>
    </source>
</evidence>
<dbReference type="InParanoid" id="A0A482XPC4"/>
<protein>
    <recommendedName>
        <fullName evidence="3">Endonuclease/exonuclease/phosphatase domain-containing protein</fullName>
    </recommendedName>
</protein>
<name>A0A482XPC4_LAOST</name>
<dbReference type="Gene3D" id="3.60.10.10">
    <property type="entry name" value="Endonuclease/exonuclease/phosphatase"/>
    <property type="match status" value="1"/>
</dbReference>
<accession>A0A482XPC4</accession>
<dbReference type="InterPro" id="IPR036691">
    <property type="entry name" value="Endo/exonu/phosph_ase_sf"/>
</dbReference>
<gene>
    <name evidence="1" type="ORF">LSTR_LSTR006057</name>
</gene>
<dbReference type="AlphaFoldDB" id="A0A482XPC4"/>
<keyword evidence="2" id="KW-1185">Reference proteome</keyword>
<dbReference type="SMR" id="A0A482XPC4"/>
<dbReference type="OrthoDB" id="5828726at2759"/>
<organism evidence="1 2">
    <name type="scientific">Laodelphax striatellus</name>
    <name type="common">Small brown planthopper</name>
    <name type="synonym">Delphax striatella</name>
    <dbReference type="NCBI Taxonomy" id="195883"/>
    <lineage>
        <taxon>Eukaryota</taxon>
        <taxon>Metazoa</taxon>
        <taxon>Ecdysozoa</taxon>
        <taxon>Arthropoda</taxon>
        <taxon>Hexapoda</taxon>
        <taxon>Insecta</taxon>
        <taxon>Pterygota</taxon>
        <taxon>Neoptera</taxon>
        <taxon>Paraneoptera</taxon>
        <taxon>Hemiptera</taxon>
        <taxon>Auchenorrhyncha</taxon>
        <taxon>Fulgoroidea</taxon>
        <taxon>Delphacidae</taxon>
        <taxon>Criomorphinae</taxon>
        <taxon>Laodelphax</taxon>
    </lineage>
</organism>